<dbReference type="InterPro" id="IPR016166">
    <property type="entry name" value="FAD-bd_PCMH"/>
</dbReference>
<keyword evidence="9 16" id="KW-0521">NADP</keyword>
<dbReference type="GO" id="GO:0005829">
    <property type="term" value="C:cytosol"/>
    <property type="evidence" value="ECO:0007669"/>
    <property type="project" value="TreeGrafter"/>
</dbReference>
<dbReference type="InterPro" id="IPR036318">
    <property type="entry name" value="FAD-bd_PCMH-like_sf"/>
</dbReference>
<dbReference type="GO" id="GO:0008360">
    <property type="term" value="P:regulation of cell shape"/>
    <property type="evidence" value="ECO:0007669"/>
    <property type="project" value="UniProtKB-KW"/>
</dbReference>
<dbReference type="InterPro" id="IPR011601">
    <property type="entry name" value="MurB_C"/>
</dbReference>
<dbReference type="InterPro" id="IPR003170">
    <property type="entry name" value="MurB"/>
</dbReference>
<feature type="domain" description="FAD-binding PCMH-type" evidence="17">
    <location>
        <begin position="16"/>
        <end position="179"/>
    </location>
</feature>
<evidence type="ECO:0000256" key="1">
    <source>
        <dbReference type="ARBA" id="ARBA00001974"/>
    </source>
</evidence>
<dbReference type="InterPro" id="IPR016167">
    <property type="entry name" value="FAD-bd_PCMH_sub1"/>
</dbReference>
<dbReference type="InterPro" id="IPR016169">
    <property type="entry name" value="FAD-bd_PCMH_sub2"/>
</dbReference>
<dbReference type="GO" id="GO:0009252">
    <property type="term" value="P:peptidoglycan biosynthetic process"/>
    <property type="evidence" value="ECO:0007669"/>
    <property type="project" value="UniProtKB-UniRule"/>
</dbReference>
<dbReference type="NCBIfam" id="TIGR00179">
    <property type="entry name" value="murB"/>
    <property type="match status" value="1"/>
</dbReference>
<comment type="catalytic activity">
    <reaction evidence="15 16">
        <text>UDP-N-acetyl-alpha-D-muramate + NADP(+) = UDP-N-acetyl-3-O-(1-carboxyvinyl)-alpha-D-glucosamine + NADPH + H(+)</text>
        <dbReference type="Rhea" id="RHEA:12248"/>
        <dbReference type="ChEBI" id="CHEBI:15378"/>
        <dbReference type="ChEBI" id="CHEBI:57783"/>
        <dbReference type="ChEBI" id="CHEBI:58349"/>
        <dbReference type="ChEBI" id="CHEBI:68483"/>
        <dbReference type="ChEBI" id="CHEBI:70757"/>
        <dbReference type="EC" id="1.3.1.98"/>
    </reaction>
</comment>
<dbReference type="Proteomes" id="UP000000379">
    <property type="component" value="Chromosome"/>
</dbReference>
<dbReference type="PANTHER" id="PTHR21071:SF4">
    <property type="entry name" value="UDP-N-ACETYLENOLPYRUVOYLGLUCOSAMINE REDUCTASE"/>
    <property type="match status" value="1"/>
</dbReference>
<dbReference type="SUPFAM" id="SSF56194">
    <property type="entry name" value="Uridine diphospho-N-Acetylenolpyruvylglucosamine reductase, MurB, C-terminal domain"/>
    <property type="match status" value="1"/>
</dbReference>
<evidence type="ECO:0000256" key="8">
    <source>
        <dbReference type="ARBA" id="ARBA00022827"/>
    </source>
</evidence>
<evidence type="ECO:0000256" key="6">
    <source>
        <dbReference type="ARBA" id="ARBA00022618"/>
    </source>
</evidence>
<evidence type="ECO:0000256" key="12">
    <source>
        <dbReference type="ARBA" id="ARBA00023002"/>
    </source>
</evidence>
<organism evidence="18 19">
    <name type="scientific">Truepera radiovictrix (strain DSM 17093 / CIP 108686 / LMG 22925 / RQ-24)</name>
    <dbReference type="NCBI Taxonomy" id="649638"/>
    <lineage>
        <taxon>Bacteria</taxon>
        <taxon>Thermotogati</taxon>
        <taxon>Deinococcota</taxon>
        <taxon>Deinococci</taxon>
        <taxon>Trueperales</taxon>
        <taxon>Trueperaceae</taxon>
        <taxon>Truepera</taxon>
    </lineage>
</organism>
<dbReference type="Pfam" id="PF01565">
    <property type="entry name" value="FAD_binding_4"/>
    <property type="match status" value="1"/>
</dbReference>
<dbReference type="EC" id="1.3.1.98" evidence="16"/>
<dbReference type="GO" id="GO:0008762">
    <property type="term" value="F:UDP-N-acetylmuramate dehydrogenase activity"/>
    <property type="evidence" value="ECO:0007669"/>
    <property type="project" value="UniProtKB-UniRule"/>
</dbReference>
<comment type="similarity">
    <text evidence="16">Belongs to the MurB family.</text>
</comment>
<dbReference type="SUPFAM" id="SSF56176">
    <property type="entry name" value="FAD-binding/transporter-associated domain-like"/>
    <property type="match status" value="1"/>
</dbReference>
<evidence type="ECO:0000256" key="7">
    <source>
        <dbReference type="ARBA" id="ARBA00022630"/>
    </source>
</evidence>
<dbReference type="HAMAP" id="MF_00037">
    <property type="entry name" value="MurB"/>
    <property type="match status" value="1"/>
</dbReference>
<evidence type="ECO:0000256" key="15">
    <source>
        <dbReference type="ARBA" id="ARBA00048914"/>
    </source>
</evidence>
<evidence type="ECO:0000256" key="14">
    <source>
        <dbReference type="ARBA" id="ARBA00023316"/>
    </source>
</evidence>
<dbReference type="Gene3D" id="3.30.465.10">
    <property type="match status" value="1"/>
</dbReference>
<dbReference type="NCBIfam" id="NF011245">
    <property type="entry name" value="PRK14651.1"/>
    <property type="match status" value="1"/>
</dbReference>
<keyword evidence="7 16" id="KW-0285">Flavoprotein</keyword>
<evidence type="ECO:0000256" key="4">
    <source>
        <dbReference type="ARBA" id="ARBA00004752"/>
    </source>
</evidence>
<comment type="subcellular location">
    <subcellularLocation>
        <location evidence="3 16">Cytoplasm</location>
    </subcellularLocation>
</comment>
<dbReference type="Pfam" id="PF02873">
    <property type="entry name" value="MurB_C"/>
    <property type="match status" value="1"/>
</dbReference>
<dbReference type="EMBL" id="CP002049">
    <property type="protein sequence ID" value="ADI14727.1"/>
    <property type="molecule type" value="Genomic_DNA"/>
</dbReference>
<evidence type="ECO:0000256" key="9">
    <source>
        <dbReference type="ARBA" id="ARBA00022857"/>
    </source>
</evidence>
<comment type="pathway">
    <text evidence="4 16">Cell wall biogenesis; peptidoglycan biosynthesis.</text>
</comment>
<keyword evidence="8 16" id="KW-0274">FAD</keyword>
<evidence type="ECO:0000256" key="3">
    <source>
        <dbReference type="ARBA" id="ARBA00004496"/>
    </source>
</evidence>
<keyword evidence="19" id="KW-1185">Reference proteome</keyword>
<name>D7CY88_TRURR</name>
<keyword evidence="12 16" id="KW-0560">Oxidoreductase</keyword>
<protein>
    <recommendedName>
        <fullName evidence="16">UDP-N-acetylenolpyruvoylglucosamine reductase</fullName>
        <ecNumber evidence="16">1.3.1.98</ecNumber>
    </recommendedName>
    <alternativeName>
        <fullName evidence="16">UDP-N-acetylmuramate dehydrogenase</fullName>
    </alternativeName>
</protein>
<evidence type="ECO:0000256" key="2">
    <source>
        <dbReference type="ARBA" id="ARBA00003921"/>
    </source>
</evidence>
<dbReference type="GO" id="GO:0051301">
    <property type="term" value="P:cell division"/>
    <property type="evidence" value="ECO:0007669"/>
    <property type="project" value="UniProtKB-KW"/>
</dbReference>
<feature type="active site" evidence="16">
    <location>
        <position position="272"/>
    </location>
</feature>
<dbReference type="RefSeq" id="WP_013178095.1">
    <property type="nucleotide sequence ID" value="NC_014221.1"/>
</dbReference>
<keyword evidence="14 16" id="KW-0961">Cell wall biogenesis/degradation</keyword>
<evidence type="ECO:0000256" key="11">
    <source>
        <dbReference type="ARBA" id="ARBA00022984"/>
    </source>
</evidence>
<dbReference type="Gene3D" id="3.30.43.10">
    <property type="entry name" value="Uridine Diphospho-n-acetylenolpyruvylglucosamine Reductase, domain 2"/>
    <property type="match status" value="1"/>
</dbReference>
<keyword evidence="13 16" id="KW-0131">Cell cycle</keyword>
<dbReference type="Gene3D" id="3.90.78.10">
    <property type="entry name" value="UDP-N-acetylenolpyruvoylglucosamine reductase, C-terminal domain"/>
    <property type="match status" value="1"/>
</dbReference>
<dbReference type="AlphaFoldDB" id="D7CY88"/>
<proteinExistence type="inferred from homology"/>
<dbReference type="eggNOG" id="COG0812">
    <property type="taxonomic scope" value="Bacteria"/>
</dbReference>
<keyword evidence="11 16" id="KW-0573">Peptidoglycan synthesis</keyword>
<feature type="active site" description="Proton donor" evidence="16">
    <location>
        <position position="206"/>
    </location>
</feature>
<dbReference type="KEGG" id="tra:Trad_1608"/>
<dbReference type="UniPathway" id="UPA00219"/>
<dbReference type="InterPro" id="IPR006094">
    <property type="entry name" value="Oxid_FAD_bind_N"/>
</dbReference>
<gene>
    <name evidence="16" type="primary">murB</name>
    <name evidence="18" type="ordered locus">Trad_1608</name>
</gene>
<keyword evidence="6 16" id="KW-0132">Cell division</keyword>
<evidence type="ECO:0000256" key="10">
    <source>
        <dbReference type="ARBA" id="ARBA00022960"/>
    </source>
</evidence>
<reference evidence="19" key="1">
    <citation type="submission" date="2010-05" db="EMBL/GenBank/DDBJ databases">
        <title>The complete genome of Truepera radiovictris DSM 17093.</title>
        <authorList>
            <consortium name="US DOE Joint Genome Institute (JGI-PGF)"/>
            <person name="Lucas S."/>
            <person name="Copeland A."/>
            <person name="Lapidus A."/>
            <person name="Glavina del Rio T."/>
            <person name="Dalin E."/>
            <person name="Tice H."/>
            <person name="Bruce D."/>
            <person name="Goodwin L."/>
            <person name="Pitluck S."/>
            <person name="Kyrpides N."/>
            <person name="Mavromatis K."/>
            <person name="Ovchinnikova G."/>
            <person name="Munk A.C."/>
            <person name="Detter J.C."/>
            <person name="Han C."/>
            <person name="Tapia R."/>
            <person name="Land M."/>
            <person name="Hauser L."/>
            <person name="Markowitz V."/>
            <person name="Cheng J.-F."/>
            <person name="Hugenholtz P."/>
            <person name="Woyke T."/>
            <person name="Wu D."/>
            <person name="Tindall B."/>
            <person name="Pomrenke H.G."/>
            <person name="Brambilla E."/>
            <person name="Klenk H.-P."/>
            <person name="Eisen J.A."/>
        </authorList>
    </citation>
    <scope>NUCLEOTIDE SEQUENCE [LARGE SCALE GENOMIC DNA]</scope>
    <source>
        <strain evidence="19">DSM 17093 / CIP 108686 / LMG 22925 / RQ-24</strain>
    </source>
</reference>
<comment type="function">
    <text evidence="2 16">Cell wall formation.</text>
</comment>
<keyword evidence="10 16" id="KW-0133">Cell shape</keyword>
<evidence type="ECO:0000256" key="5">
    <source>
        <dbReference type="ARBA" id="ARBA00022490"/>
    </source>
</evidence>
<dbReference type="GO" id="GO:0071949">
    <property type="term" value="F:FAD binding"/>
    <property type="evidence" value="ECO:0007669"/>
    <property type="project" value="InterPro"/>
</dbReference>
<sequence>MAAPKVVPLAPLTTLGVGGPAELWVVESHAELVEATREPFRVLGGGSNLLIADAGVPERVIKLGRAYNDVRAFGPAAASAAGIWLGGATPLPGLVRRAAALGLSGLEGLLGVPATLGGAVVMNAGTRFGEMADTLQEVEVLLEGRLERLSAAELGLGYRTSALPPKAVLTRARLRLSPSSQTRVRARLAEVDAARRGQPKAKSAGCAFKNPPGDSAGRLIDALGLKGLRVGGAMISPEHGNFVVNLGGATAGDVVALLERVRERSSVPLETEWELWGFGPREEALCAAP</sequence>
<evidence type="ECO:0000256" key="16">
    <source>
        <dbReference type="HAMAP-Rule" id="MF_00037"/>
    </source>
</evidence>
<dbReference type="STRING" id="649638.Trad_1608"/>
<evidence type="ECO:0000313" key="19">
    <source>
        <dbReference type="Proteomes" id="UP000000379"/>
    </source>
</evidence>
<evidence type="ECO:0000259" key="17">
    <source>
        <dbReference type="PROSITE" id="PS51387"/>
    </source>
</evidence>
<dbReference type="InterPro" id="IPR036635">
    <property type="entry name" value="MurB_C_sf"/>
</dbReference>
<evidence type="ECO:0000313" key="18">
    <source>
        <dbReference type="EMBL" id="ADI14727.1"/>
    </source>
</evidence>
<reference evidence="18 19" key="2">
    <citation type="journal article" date="2011" name="Stand. Genomic Sci.">
        <title>Complete genome sequence of Truepera radiovictrix type strain (RQ-24).</title>
        <authorList>
            <person name="Ivanova N."/>
            <person name="Rohde C."/>
            <person name="Munk C."/>
            <person name="Nolan M."/>
            <person name="Lucas S."/>
            <person name="Del Rio T.G."/>
            <person name="Tice H."/>
            <person name="Deshpande S."/>
            <person name="Cheng J.F."/>
            <person name="Tapia R."/>
            <person name="Han C."/>
            <person name="Goodwin L."/>
            <person name="Pitluck S."/>
            <person name="Liolios K."/>
            <person name="Mavromatis K."/>
            <person name="Mikhailova N."/>
            <person name="Pati A."/>
            <person name="Chen A."/>
            <person name="Palaniappan K."/>
            <person name="Land M."/>
            <person name="Hauser L."/>
            <person name="Chang Y.J."/>
            <person name="Jeffries C.D."/>
            <person name="Brambilla E."/>
            <person name="Rohde M."/>
            <person name="Goker M."/>
            <person name="Tindall B.J."/>
            <person name="Woyke T."/>
            <person name="Bristow J."/>
            <person name="Eisen J.A."/>
            <person name="Markowitz V."/>
            <person name="Hugenholtz P."/>
            <person name="Kyrpides N.C."/>
            <person name="Klenk H.P."/>
            <person name="Lapidus A."/>
        </authorList>
    </citation>
    <scope>NUCLEOTIDE SEQUENCE [LARGE SCALE GENOMIC DNA]</scope>
    <source>
        <strain evidence="19">DSM 17093 / CIP 108686 / LMG 22925 / RQ-24</strain>
    </source>
</reference>
<dbReference type="GO" id="GO:0071555">
    <property type="term" value="P:cell wall organization"/>
    <property type="evidence" value="ECO:0007669"/>
    <property type="project" value="UniProtKB-KW"/>
</dbReference>
<dbReference type="PROSITE" id="PS51387">
    <property type="entry name" value="FAD_PCMH"/>
    <property type="match status" value="1"/>
</dbReference>
<dbReference type="HOGENOM" id="CLU_035304_1_1_0"/>
<accession>D7CY88</accession>
<feature type="active site" evidence="16">
    <location>
        <position position="159"/>
    </location>
</feature>
<evidence type="ECO:0000256" key="13">
    <source>
        <dbReference type="ARBA" id="ARBA00023306"/>
    </source>
</evidence>
<dbReference type="OrthoDB" id="9804753at2"/>
<keyword evidence="5 16" id="KW-0963">Cytoplasm</keyword>
<comment type="cofactor">
    <cofactor evidence="1 16">
        <name>FAD</name>
        <dbReference type="ChEBI" id="CHEBI:57692"/>
    </cofactor>
</comment>
<dbReference type="PANTHER" id="PTHR21071">
    <property type="entry name" value="UDP-N-ACETYLENOLPYRUVOYLGLUCOSAMINE REDUCTASE"/>
    <property type="match status" value="1"/>
</dbReference>